<feature type="transmembrane region" description="Helical" evidence="9">
    <location>
        <begin position="6"/>
        <end position="26"/>
    </location>
</feature>
<dbReference type="InterPro" id="IPR003369">
    <property type="entry name" value="TatA/B/E"/>
</dbReference>
<keyword evidence="6" id="KW-0811">Translocation</keyword>
<keyword evidence="4" id="KW-0653">Protein transport</keyword>
<keyword evidence="3 9" id="KW-0812">Transmembrane</keyword>
<feature type="compositionally biased region" description="Basic and acidic residues" evidence="8">
    <location>
        <begin position="57"/>
        <end position="68"/>
    </location>
</feature>
<dbReference type="Pfam" id="PF02416">
    <property type="entry name" value="TatA_B_E"/>
    <property type="match status" value="1"/>
</dbReference>
<proteinExistence type="predicted"/>
<reference evidence="10 11" key="1">
    <citation type="submission" date="2018-02" db="EMBL/GenBank/DDBJ databases">
        <title>Draft genome sequences of four Legionella pneumophila clinical strains isolated in Ontario.</title>
        <authorList>
            <person name="Fortuna A."/>
            <person name="Ramnarine R."/>
            <person name="Li A."/>
            <person name="Frantz C."/>
            <person name="Mallo G."/>
        </authorList>
    </citation>
    <scope>NUCLEOTIDE SEQUENCE [LARGE SCALE GENOMIC DNA]</scope>
    <source>
        <strain evidence="10 11">LG61</strain>
    </source>
</reference>
<dbReference type="EMBL" id="PQWY01000021">
    <property type="protein sequence ID" value="PPK28825.1"/>
    <property type="molecule type" value="Genomic_DNA"/>
</dbReference>
<evidence type="ECO:0000256" key="1">
    <source>
        <dbReference type="ARBA" id="ARBA00004167"/>
    </source>
</evidence>
<evidence type="ECO:0000256" key="4">
    <source>
        <dbReference type="ARBA" id="ARBA00022927"/>
    </source>
</evidence>
<dbReference type="AlphaFoldDB" id="A0A2S6EUG5"/>
<evidence type="ECO:0000256" key="7">
    <source>
        <dbReference type="ARBA" id="ARBA00023136"/>
    </source>
</evidence>
<evidence type="ECO:0000256" key="8">
    <source>
        <dbReference type="SAM" id="MobiDB-lite"/>
    </source>
</evidence>
<evidence type="ECO:0000256" key="2">
    <source>
        <dbReference type="ARBA" id="ARBA00022448"/>
    </source>
</evidence>
<dbReference type="Gene3D" id="1.20.5.3310">
    <property type="match status" value="1"/>
</dbReference>
<dbReference type="Proteomes" id="UP000239239">
    <property type="component" value="Unassembled WGS sequence"/>
</dbReference>
<name>A0A2S6EUG5_LEGPN</name>
<feature type="region of interest" description="Disordered" evidence="8">
    <location>
        <begin position="57"/>
        <end position="89"/>
    </location>
</feature>
<keyword evidence="7 9" id="KW-0472">Membrane</keyword>
<evidence type="ECO:0000313" key="11">
    <source>
        <dbReference type="Proteomes" id="UP000239239"/>
    </source>
</evidence>
<evidence type="ECO:0000256" key="5">
    <source>
        <dbReference type="ARBA" id="ARBA00022989"/>
    </source>
</evidence>
<evidence type="ECO:0000256" key="3">
    <source>
        <dbReference type="ARBA" id="ARBA00022692"/>
    </source>
</evidence>
<comment type="subcellular location">
    <subcellularLocation>
        <location evidence="1">Membrane</location>
        <topology evidence="1">Single-pass membrane protein</topology>
    </subcellularLocation>
</comment>
<dbReference type="OrthoDB" id="5653976at2"/>
<gene>
    <name evidence="10" type="ORF">C3928_15400</name>
</gene>
<keyword evidence="5 9" id="KW-1133">Transmembrane helix</keyword>
<dbReference type="GO" id="GO:0016020">
    <property type="term" value="C:membrane"/>
    <property type="evidence" value="ECO:0007669"/>
    <property type="project" value="UniProtKB-ARBA"/>
</dbReference>
<evidence type="ECO:0000313" key="10">
    <source>
        <dbReference type="EMBL" id="PPK28825.1"/>
    </source>
</evidence>
<protein>
    <submittedName>
        <fullName evidence="10">Preprotein translocase subunit TatB</fullName>
    </submittedName>
</protein>
<dbReference type="GO" id="GO:0015031">
    <property type="term" value="P:protein transport"/>
    <property type="evidence" value="ECO:0007669"/>
    <property type="project" value="InterPro"/>
</dbReference>
<comment type="caution">
    <text evidence="10">The sequence shown here is derived from an EMBL/GenBank/DDBJ whole genome shotgun (WGS) entry which is preliminary data.</text>
</comment>
<evidence type="ECO:0000256" key="6">
    <source>
        <dbReference type="ARBA" id="ARBA00023010"/>
    </source>
</evidence>
<sequence length="89" mass="10285">MSLGELLLIFIVAIVVFGPAKLPMLATHLGQFMRKVNQLKEHTSSFWQQQLNEVQLHENQRKAEKADLHYQQTDPENKNSDNTENIRPS</sequence>
<evidence type="ECO:0000256" key="9">
    <source>
        <dbReference type="SAM" id="Phobius"/>
    </source>
</evidence>
<dbReference type="RefSeq" id="WP_027228693.1">
    <property type="nucleotide sequence ID" value="NZ_CP017601.1"/>
</dbReference>
<accession>A0A2S6EUG5</accession>
<organism evidence="10 11">
    <name type="scientific">Legionella pneumophila</name>
    <dbReference type="NCBI Taxonomy" id="446"/>
    <lineage>
        <taxon>Bacteria</taxon>
        <taxon>Pseudomonadati</taxon>
        <taxon>Pseudomonadota</taxon>
        <taxon>Gammaproteobacteria</taxon>
        <taxon>Legionellales</taxon>
        <taxon>Legionellaceae</taxon>
        <taxon>Legionella</taxon>
    </lineage>
</organism>
<keyword evidence="2" id="KW-0813">Transport</keyword>